<dbReference type="AlphaFoldDB" id="Q2HES8"/>
<dbReference type="HOGENOM" id="CLU_2120813_0_0_1"/>
<dbReference type="GeneID" id="4386538"/>
<reference evidence="3" key="1">
    <citation type="journal article" date="2015" name="Genome Announc.">
        <title>Draft genome sequence of the cellulolytic fungus Chaetomium globosum.</title>
        <authorList>
            <person name="Cuomo C.A."/>
            <person name="Untereiner W.A."/>
            <person name="Ma L.-J."/>
            <person name="Grabherr M."/>
            <person name="Birren B.W."/>
        </authorList>
    </citation>
    <scope>NUCLEOTIDE SEQUENCE [LARGE SCALE GENOMIC DNA]</scope>
    <source>
        <strain evidence="3">ATCC 6205 / CBS 148.51 / DSM 1962 / NBRC 6347 / NRRL 1970</strain>
    </source>
</reference>
<proteinExistence type="predicted"/>
<evidence type="ECO:0000256" key="1">
    <source>
        <dbReference type="SAM" id="MobiDB-lite"/>
    </source>
</evidence>
<organism evidence="2 3">
    <name type="scientific">Chaetomium globosum (strain ATCC 6205 / CBS 148.51 / DSM 1962 / NBRC 6347 / NRRL 1970)</name>
    <name type="common">Soil fungus</name>
    <dbReference type="NCBI Taxonomy" id="306901"/>
    <lineage>
        <taxon>Eukaryota</taxon>
        <taxon>Fungi</taxon>
        <taxon>Dikarya</taxon>
        <taxon>Ascomycota</taxon>
        <taxon>Pezizomycotina</taxon>
        <taxon>Sordariomycetes</taxon>
        <taxon>Sordariomycetidae</taxon>
        <taxon>Sordariales</taxon>
        <taxon>Chaetomiaceae</taxon>
        <taxon>Chaetomium</taxon>
    </lineage>
</organism>
<accession>Q2HES8</accession>
<keyword evidence="3" id="KW-1185">Reference proteome</keyword>
<dbReference type="EMBL" id="CH408029">
    <property type="protein sequence ID" value="EAQ93041.1"/>
    <property type="molecule type" value="Genomic_DNA"/>
</dbReference>
<dbReference type="Proteomes" id="UP000001056">
    <property type="component" value="Unassembled WGS sequence"/>
</dbReference>
<sequence length="114" mass="12461">MPPFGWSRMLLAVDFTIIVLSTSLAIMSSTVEWRKGSALLSGEEYGKGSGFESQFDRCFCSPLHDSPSAEGGSEFLPISNEVTKGEPAGQAGENWVQTPRRVEHTVQDPREVGR</sequence>
<dbReference type="VEuPathDB" id="FungiDB:CHGG_01276"/>
<evidence type="ECO:0000313" key="3">
    <source>
        <dbReference type="Proteomes" id="UP000001056"/>
    </source>
</evidence>
<gene>
    <name evidence="2" type="ORF">CHGG_01276</name>
</gene>
<feature type="region of interest" description="Disordered" evidence="1">
    <location>
        <begin position="68"/>
        <end position="114"/>
    </location>
</feature>
<feature type="compositionally biased region" description="Basic and acidic residues" evidence="1">
    <location>
        <begin position="100"/>
        <end position="114"/>
    </location>
</feature>
<dbReference type="RefSeq" id="XP_001220497.1">
    <property type="nucleotide sequence ID" value="XM_001220496.1"/>
</dbReference>
<name>Q2HES8_CHAGB</name>
<evidence type="ECO:0000313" key="2">
    <source>
        <dbReference type="EMBL" id="EAQ93041.1"/>
    </source>
</evidence>
<dbReference type="InParanoid" id="Q2HES8"/>
<protein>
    <submittedName>
        <fullName evidence="2">Uncharacterized protein</fullName>
    </submittedName>
</protein>